<protein>
    <recommendedName>
        <fullName evidence="3">REDY-like protein HapK</fullName>
    </recommendedName>
</protein>
<accession>A0A1L5BQN0</accession>
<organism evidence="1 2">
    <name type="scientific">Sphingobium indicum (strain DSM 16412 / CCM 7286 / MTCC 6364 / B90A)</name>
    <dbReference type="NCBI Taxonomy" id="861109"/>
    <lineage>
        <taxon>Bacteria</taxon>
        <taxon>Pseudomonadati</taxon>
        <taxon>Pseudomonadota</taxon>
        <taxon>Alphaproteobacteria</taxon>
        <taxon>Sphingomonadales</taxon>
        <taxon>Sphingomonadaceae</taxon>
        <taxon>Sphingobium</taxon>
    </lineage>
</organism>
<dbReference type="SUPFAM" id="SSF54909">
    <property type="entry name" value="Dimeric alpha+beta barrel"/>
    <property type="match status" value="1"/>
</dbReference>
<evidence type="ECO:0008006" key="3">
    <source>
        <dbReference type="Google" id="ProtNLM"/>
    </source>
</evidence>
<evidence type="ECO:0000313" key="1">
    <source>
        <dbReference type="EMBL" id="APL95072.1"/>
    </source>
</evidence>
<dbReference type="RefSeq" id="WP_007682269.1">
    <property type="nucleotide sequence ID" value="NZ_CP013070.1"/>
</dbReference>
<proteinExistence type="predicted"/>
<sequence length="113" mass="13141">MPRYIAVALTNPVEGKEAEFNHWYDTVAIPSYRKIPGLVPLGRFRHHSRGDDSDMPTYWKYASFYEIETDDFDGFVATAKKTLDNIPEYHLSEFLDRKSWFEPVYEALSGDAK</sequence>
<dbReference type="InterPro" id="IPR011008">
    <property type="entry name" value="Dimeric_a/b-barrel"/>
</dbReference>
<dbReference type="Proteomes" id="UP000004550">
    <property type="component" value="Chromosome"/>
</dbReference>
<name>A0A1L5BQN0_SPHIB</name>
<dbReference type="KEGG" id="sinb:SIDU_11450"/>
<dbReference type="EMBL" id="CP013070">
    <property type="protein sequence ID" value="APL95072.1"/>
    <property type="molecule type" value="Genomic_DNA"/>
</dbReference>
<gene>
    <name evidence="1" type="ORF">SIDU_11450</name>
</gene>
<reference evidence="1 2" key="1">
    <citation type="journal article" date="2012" name="J. Bacteriol.">
        <title>Genome sequence of Sphingobium indicum B90A, a hexachlorocyclohexane-degrading bacterium.</title>
        <authorList>
            <person name="Anand S."/>
            <person name="Sangwan N."/>
            <person name="Lata P."/>
            <person name="Kaur J."/>
            <person name="Dua A."/>
            <person name="Singh A.K."/>
            <person name="Verma M."/>
            <person name="Kaur J."/>
            <person name="Khurana J.P."/>
            <person name="Khurana P."/>
            <person name="Mathur S."/>
            <person name="Lal R."/>
        </authorList>
    </citation>
    <scope>NUCLEOTIDE SEQUENCE [LARGE SCALE GENOMIC DNA]</scope>
    <source>
        <strain evidence="2">DSM 16412 / CCM 7286 / MTCC 6364 / B90A</strain>
    </source>
</reference>
<dbReference type="AlphaFoldDB" id="A0A1L5BQN0"/>
<evidence type="ECO:0000313" key="2">
    <source>
        <dbReference type="Proteomes" id="UP000004550"/>
    </source>
</evidence>